<dbReference type="EMBL" id="CM046123">
    <property type="protein sequence ID" value="KAI8439066.1"/>
    <property type="molecule type" value="Genomic_DNA"/>
</dbReference>
<gene>
    <name evidence="1" type="ORF">MSG28_012931</name>
</gene>
<proteinExistence type="predicted"/>
<dbReference type="Proteomes" id="UP001064048">
    <property type="component" value="Chromosome 23"/>
</dbReference>
<accession>A0ACC0KSL2</accession>
<sequence length="819" mass="94364">MLFQYKTNNLGHTSANNTTLQGYYETRRGNREGPLFSSGRLLADDDDKSIKWLEAIGLPHYVDYYKKERKGWYRVCSDHFDESCYLLKRRLLKTAVPTIQKLPTKDFSTHGNTHNNHSNSTAKPEYAFPVSSPCIEDKVTKADDTVVDEHTLRIEINRRAELEEAKSALRKSKLERYLKSSRKLLGPKTSQLITCQVLMKEGDKRKFSVKHKLFCLDLYYHNPRAYRFLQQFICLPPVATLRSLYLNVNSGFISPRCLQILKNMVAQMNTKDRCCIVGIASTKIKKHVYYDVTNDTVHGIYKTKRKQWKVPVKKAYTLVVKGLLSTWQMPIAFALFHDSDVIELQQWSDSIIRILIFNGLDVRAFVSDQGNTDNKLLSELRKISSVNNSFTVTGKVIYNIFDVKLLVKSLRDSLMSFDISIDFEGVASWKHILAFYNTDIELQTYLAPGLTNTHVNPDENQRSSTKHAVELFSETVATAMKAFLRLKLLDEDAVATVNLINRISDLVTLFNLDTLKHDSRNNRQFKGEERRELLKKLLEYFAGVKRSSNGFLFEPIVGLMVTIKSTLDLWKDFSDDDEFHLKTQSLNLQAIDSGFGEINALNTKRKNKCNQVTTIEFIRAFNKSFLNHVIKNAQHKTLKNFKSSLSKLQEYLVSKTKENDLLLDLEAKPNAILIGDLENKIILPNINVLRYLAGYLIKRALEKHGNCVQLKNYLTPSNTKANTFIDCHYLEVKVPVEFVIFLVKLEHEFVKVFREVLLPREIGARALNAMKHLVILPCRCFPLFLIKKLFIRIRIYNAVKDINRQLKTTDAFQINTIEI</sequence>
<protein>
    <submittedName>
        <fullName evidence="1">Uncharacterized protein</fullName>
    </submittedName>
</protein>
<evidence type="ECO:0000313" key="1">
    <source>
        <dbReference type="EMBL" id="KAI8439066.1"/>
    </source>
</evidence>
<name>A0ACC0KSL2_CHOFU</name>
<reference evidence="1 2" key="1">
    <citation type="journal article" date="2022" name="Genome Biol. Evol.">
        <title>The Spruce Budworm Genome: Reconstructing the Evolutionary History of Antifreeze Proteins.</title>
        <authorList>
            <person name="Beliveau C."/>
            <person name="Gagne P."/>
            <person name="Picq S."/>
            <person name="Vernygora O."/>
            <person name="Keeling C.I."/>
            <person name="Pinkney K."/>
            <person name="Doucet D."/>
            <person name="Wen F."/>
            <person name="Johnston J.S."/>
            <person name="Maaroufi H."/>
            <person name="Boyle B."/>
            <person name="Laroche J."/>
            <person name="Dewar K."/>
            <person name="Juretic N."/>
            <person name="Blackburn G."/>
            <person name="Nisole A."/>
            <person name="Brunet B."/>
            <person name="Brandao M."/>
            <person name="Lumley L."/>
            <person name="Duan J."/>
            <person name="Quan G."/>
            <person name="Lucarotti C.J."/>
            <person name="Roe A.D."/>
            <person name="Sperling F.A.H."/>
            <person name="Levesque R.C."/>
            <person name="Cusson M."/>
        </authorList>
    </citation>
    <scope>NUCLEOTIDE SEQUENCE [LARGE SCALE GENOMIC DNA]</scope>
    <source>
        <strain evidence="1">Glfc:IPQL:Cfum</strain>
    </source>
</reference>
<comment type="caution">
    <text evidence="1">The sequence shown here is derived from an EMBL/GenBank/DDBJ whole genome shotgun (WGS) entry which is preliminary data.</text>
</comment>
<keyword evidence="2" id="KW-1185">Reference proteome</keyword>
<evidence type="ECO:0000313" key="2">
    <source>
        <dbReference type="Proteomes" id="UP001064048"/>
    </source>
</evidence>
<organism evidence="1 2">
    <name type="scientific">Choristoneura fumiferana</name>
    <name type="common">Spruce budworm moth</name>
    <name type="synonym">Archips fumiferana</name>
    <dbReference type="NCBI Taxonomy" id="7141"/>
    <lineage>
        <taxon>Eukaryota</taxon>
        <taxon>Metazoa</taxon>
        <taxon>Ecdysozoa</taxon>
        <taxon>Arthropoda</taxon>
        <taxon>Hexapoda</taxon>
        <taxon>Insecta</taxon>
        <taxon>Pterygota</taxon>
        <taxon>Neoptera</taxon>
        <taxon>Endopterygota</taxon>
        <taxon>Lepidoptera</taxon>
        <taxon>Glossata</taxon>
        <taxon>Ditrysia</taxon>
        <taxon>Tortricoidea</taxon>
        <taxon>Tortricidae</taxon>
        <taxon>Tortricinae</taxon>
        <taxon>Choristoneura</taxon>
    </lineage>
</organism>